<dbReference type="EMBL" id="VSSQ01054318">
    <property type="protein sequence ID" value="MPN08290.1"/>
    <property type="molecule type" value="Genomic_DNA"/>
</dbReference>
<organism evidence="1">
    <name type="scientific">bioreactor metagenome</name>
    <dbReference type="NCBI Taxonomy" id="1076179"/>
    <lineage>
        <taxon>unclassified sequences</taxon>
        <taxon>metagenomes</taxon>
        <taxon>ecological metagenomes</taxon>
    </lineage>
</organism>
<name>A0A645F387_9ZZZZ</name>
<accession>A0A645F387</accession>
<proteinExistence type="predicted"/>
<gene>
    <name evidence="1" type="ORF">SDC9_155572</name>
</gene>
<comment type="caution">
    <text evidence="1">The sequence shown here is derived from an EMBL/GenBank/DDBJ whole genome shotgun (WGS) entry which is preliminary data.</text>
</comment>
<dbReference type="AlphaFoldDB" id="A0A645F387"/>
<sequence>MLIMPADSIRISGLMIYSPFDNAQCHEEETITHFSFEAGKGNRYRILYELLNYLRRSVFYE</sequence>
<evidence type="ECO:0000313" key="1">
    <source>
        <dbReference type="EMBL" id="MPN08290.1"/>
    </source>
</evidence>
<reference evidence="1" key="1">
    <citation type="submission" date="2019-08" db="EMBL/GenBank/DDBJ databases">
        <authorList>
            <person name="Kucharzyk K."/>
            <person name="Murdoch R.W."/>
            <person name="Higgins S."/>
            <person name="Loffler F."/>
        </authorList>
    </citation>
    <scope>NUCLEOTIDE SEQUENCE</scope>
</reference>
<protein>
    <submittedName>
        <fullName evidence="1">Uncharacterized protein</fullName>
    </submittedName>
</protein>